<accession>A0AAW2J7K4</accession>
<comment type="caution">
    <text evidence="2">The sequence shown here is derived from an EMBL/GenBank/DDBJ whole genome shotgun (WGS) entry which is preliminary data.</text>
</comment>
<evidence type="ECO:0000256" key="1">
    <source>
        <dbReference type="SAM" id="MobiDB-lite"/>
    </source>
</evidence>
<feature type="compositionally biased region" description="Polar residues" evidence="1">
    <location>
        <begin position="40"/>
        <end position="70"/>
    </location>
</feature>
<protein>
    <recommendedName>
        <fullName evidence="3">Gag-pol polyprotein</fullName>
    </recommendedName>
</protein>
<reference evidence="2" key="1">
    <citation type="submission" date="2020-06" db="EMBL/GenBank/DDBJ databases">
        <authorList>
            <person name="Li T."/>
            <person name="Hu X."/>
            <person name="Zhang T."/>
            <person name="Song X."/>
            <person name="Zhang H."/>
            <person name="Dai N."/>
            <person name="Sheng W."/>
            <person name="Hou X."/>
            <person name="Wei L."/>
        </authorList>
    </citation>
    <scope>NUCLEOTIDE SEQUENCE</scope>
    <source>
        <strain evidence="2">G01</strain>
        <tissue evidence="2">Leaf</tissue>
    </source>
</reference>
<proteinExistence type="predicted"/>
<sequence length="141" mass="15746">MVIKSKTPGIKVNNIVEFRDTVFLEDVFPMKTGIPSSVSLEDSLASTSNPEHVQKKTNVGVNPSSTSPTHETSDKPRRSTRARVVKNFESDFVTYNTEDDPVTFKDVMASSEANEWKEVVKSEMDSIVSNRTLVLVDLHSR</sequence>
<feature type="region of interest" description="Disordered" evidence="1">
    <location>
        <begin position="40"/>
        <end position="81"/>
    </location>
</feature>
<name>A0AAW2J7K4_9LAMI</name>
<dbReference type="EMBL" id="JACGWK010001346">
    <property type="protein sequence ID" value="KAL0290551.1"/>
    <property type="molecule type" value="Genomic_DNA"/>
</dbReference>
<evidence type="ECO:0000313" key="2">
    <source>
        <dbReference type="EMBL" id="KAL0290551.1"/>
    </source>
</evidence>
<evidence type="ECO:0008006" key="3">
    <source>
        <dbReference type="Google" id="ProtNLM"/>
    </source>
</evidence>
<gene>
    <name evidence="2" type="ORF">Sangu_2569100</name>
</gene>
<organism evidence="2">
    <name type="scientific">Sesamum angustifolium</name>
    <dbReference type="NCBI Taxonomy" id="2727405"/>
    <lineage>
        <taxon>Eukaryota</taxon>
        <taxon>Viridiplantae</taxon>
        <taxon>Streptophyta</taxon>
        <taxon>Embryophyta</taxon>
        <taxon>Tracheophyta</taxon>
        <taxon>Spermatophyta</taxon>
        <taxon>Magnoliopsida</taxon>
        <taxon>eudicotyledons</taxon>
        <taxon>Gunneridae</taxon>
        <taxon>Pentapetalae</taxon>
        <taxon>asterids</taxon>
        <taxon>lamiids</taxon>
        <taxon>Lamiales</taxon>
        <taxon>Pedaliaceae</taxon>
        <taxon>Sesamum</taxon>
    </lineage>
</organism>
<dbReference type="AlphaFoldDB" id="A0AAW2J7K4"/>
<reference evidence="2" key="2">
    <citation type="journal article" date="2024" name="Plant">
        <title>Genomic evolution and insights into agronomic trait innovations of Sesamum species.</title>
        <authorList>
            <person name="Miao H."/>
            <person name="Wang L."/>
            <person name="Qu L."/>
            <person name="Liu H."/>
            <person name="Sun Y."/>
            <person name="Le M."/>
            <person name="Wang Q."/>
            <person name="Wei S."/>
            <person name="Zheng Y."/>
            <person name="Lin W."/>
            <person name="Duan Y."/>
            <person name="Cao H."/>
            <person name="Xiong S."/>
            <person name="Wang X."/>
            <person name="Wei L."/>
            <person name="Li C."/>
            <person name="Ma Q."/>
            <person name="Ju M."/>
            <person name="Zhao R."/>
            <person name="Li G."/>
            <person name="Mu C."/>
            <person name="Tian Q."/>
            <person name="Mei H."/>
            <person name="Zhang T."/>
            <person name="Gao T."/>
            <person name="Zhang H."/>
        </authorList>
    </citation>
    <scope>NUCLEOTIDE SEQUENCE</scope>
    <source>
        <strain evidence="2">G01</strain>
    </source>
</reference>